<accession>A0A9Q0V0V7</accession>
<proteinExistence type="predicted"/>
<reference evidence="1" key="2">
    <citation type="journal article" date="2023" name="Int. J. Mol. Sci.">
        <title>De Novo Assembly and Annotation of 11 Diverse Shrub Willow (Salix) Genomes Reveals Novel Gene Organization in Sex-Linked Regions.</title>
        <authorList>
            <person name="Hyden B."/>
            <person name="Feng K."/>
            <person name="Yates T.B."/>
            <person name="Jawdy S."/>
            <person name="Cereghino C."/>
            <person name="Smart L.B."/>
            <person name="Muchero W."/>
        </authorList>
    </citation>
    <scope>NUCLEOTIDE SEQUENCE</scope>
    <source>
        <tissue evidence="1">Shoot tip</tissue>
    </source>
</reference>
<dbReference type="EMBL" id="JAPFFM010000010">
    <property type="protein sequence ID" value="KAJ6739208.1"/>
    <property type="molecule type" value="Genomic_DNA"/>
</dbReference>
<comment type="caution">
    <text evidence="1">The sequence shown here is derived from an EMBL/GenBank/DDBJ whole genome shotgun (WGS) entry which is preliminary data.</text>
</comment>
<protein>
    <submittedName>
        <fullName evidence="1">Uncharacterized protein</fullName>
    </submittedName>
</protein>
<evidence type="ECO:0000313" key="1">
    <source>
        <dbReference type="EMBL" id="KAJ6739208.1"/>
    </source>
</evidence>
<sequence length="205" mass="23238">MSIPKTVDSTLWSDSFTAILTDLENAPLTSFPHLVTTSLSFTLFRLQFEFCFFVGERLEENHAWLVETVSLFKKPNAASRVALTNCFFLIAYIKHPVKSKLVKQMDWNGDLFVATVNLLLLQHINSFRIFLLDFPPVEDREVQLSNAGGAKQPINEPSNGSLCSQKSSLLDAFISCVGRSNEFIDSFCSHNISVMFIHIIYIYIF</sequence>
<evidence type="ECO:0000313" key="2">
    <source>
        <dbReference type="Proteomes" id="UP001151752"/>
    </source>
</evidence>
<organism evidence="1 2">
    <name type="scientific">Salix koriyanagi</name>
    <dbReference type="NCBI Taxonomy" id="2511006"/>
    <lineage>
        <taxon>Eukaryota</taxon>
        <taxon>Viridiplantae</taxon>
        <taxon>Streptophyta</taxon>
        <taxon>Embryophyta</taxon>
        <taxon>Tracheophyta</taxon>
        <taxon>Spermatophyta</taxon>
        <taxon>Magnoliopsida</taxon>
        <taxon>eudicotyledons</taxon>
        <taxon>Gunneridae</taxon>
        <taxon>Pentapetalae</taxon>
        <taxon>rosids</taxon>
        <taxon>fabids</taxon>
        <taxon>Malpighiales</taxon>
        <taxon>Salicaceae</taxon>
        <taxon>Saliceae</taxon>
        <taxon>Salix</taxon>
    </lineage>
</organism>
<dbReference type="AlphaFoldDB" id="A0A9Q0V0V7"/>
<keyword evidence="2" id="KW-1185">Reference proteome</keyword>
<gene>
    <name evidence="1" type="ORF">OIU74_004049</name>
</gene>
<dbReference type="Proteomes" id="UP001151752">
    <property type="component" value="Chromosome 4"/>
</dbReference>
<reference evidence="1" key="1">
    <citation type="submission" date="2022-11" db="EMBL/GenBank/DDBJ databases">
        <authorList>
            <person name="Hyden B.L."/>
            <person name="Feng K."/>
            <person name="Yates T."/>
            <person name="Jawdy S."/>
            <person name="Smart L.B."/>
            <person name="Muchero W."/>
        </authorList>
    </citation>
    <scope>NUCLEOTIDE SEQUENCE</scope>
    <source>
        <tissue evidence="1">Shoot tip</tissue>
    </source>
</reference>
<name>A0A9Q0V0V7_9ROSI</name>